<evidence type="ECO:0000256" key="2">
    <source>
        <dbReference type="ARBA" id="ARBA00022737"/>
    </source>
</evidence>
<dbReference type="InterPro" id="IPR050349">
    <property type="entry name" value="WD_LIS1/nudF_dynein_reg"/>
</dbReference>
<proteinExistence type="predicted"/>
<dbReference type="InterPro" id="IPR036322">
    <property type="entry name" value="WD40_repeat_dom_sf"/>
</dbReference>
<dbReference type="OrthoDB" id="6262491at2759"/>
<dbReference type="Proteomes" id="UP000078544">
    <property type="component" value="Unassembled WGS sequence"/>
</dbReference>
<dbReference type="PROSITE" id="PS00678">
    <property type="entry name" value="WD_REPEATS_1"/>
    <property type="match status" value="1"/>
</dbReference>
<reference evidence="4 5" key="1">
    <citation type="journal article" date="2016" name="Genome Biol. Evol.">
        <title>Divergent and convergent evolution of fungal pathogenicity.</title>
        <authorList>
            <person name="Shang Y."/>
            <person name="Xiao G."/>
            <person name="Zheng P."/>
            <person name="Cen K."/>
            <person name="Zhan S."/>
            <person name="Wang C."/>
        </authorList>
    </citation>
    <scope>NUCLEOTIDE SEQUENCE [LARGE SCALE GENOMIC DNA]</scope>
    <source>
        <strain evidence="4 5">RCEF 2490</strain>
    </source>
</reference>
<dbReference type="PROSITE" id="PS50082">
    <property type="entry name" value="WD_REPEATS_2"/>
    <property type="match status" value="1"/>
</dbReference>
<dbReference type="AlphaFoldDB" id="A0A166VJ56"/>
<dbReference type="Gene3D" id="2.130.10.10">
    <property type="entry name" value="YVTN repeat-like/Quinoprotein amine dehydrogenase"/>
    <property type="match status" value="2"/>
</dbReference>
<keyword evidence="1 3" id="KW-0853">WD repeat</keyword>
<gene>
    <name evidence="4" type="ORF">AAL_01186</name>
</gene>
<accession>A0A166VJ56</accession>
<evidence type="ECO:0000313" key="5">
    <source>
        <dbReference type="Proteomes" id="UP000078544"/>
    </source>
</evidence>
<dbReference type="EMBL" id="AZGY01000001">
    <property type="protein sequence ID" value="OAA33721.1"/>
    <property type="molecule type" value="Genomic_DNA"/>
</dbReference>
<dbReference type="InterPro" id="IPR015943">
    <property type="entry name" value="WD40/YVTN_repeat-like_dom_sf"/>
</dbReference>
<comment type="caution">
    <text evidence="4">The sequence shown here is derived from an EMBL/GenBank/DDBJ whole genome shotgun (WGS) entry which is preliminary data.</text>
</comment>
<evidence type="ECO:0000313" key="4">
    <source>
        <dbReference type="EMBL" id="OAA33721.1"/>
    </source>
</evidence>
<dbReference type="InterPro" id="IPR019775">
    <property type="entry name" value="WD40_repeat_CS"/>
</dbReference>
<evidence type="ECO:0000256" key="1">
    <source>
        <dbReference type="ARBA" id="ARBA00022574"/>
    </source>
</evidence>
<dbReference type="SUPFAM" id="SSF50978">
    <property type="entry name" value="WD40 repeat-like"/>
    <property type="match status" value="1"/>
</dbReference>
<keyword evidence="2" id="KW-0677">Repeat</keyword>
<name>A0A166VJ56_9HYPO</name>
<sequence>MASPATFCASSSAVWARRRGEKTTAIKFIVQLKRQALSQAYPRLIESLDLVEVRESSPQPFLRNMQSSDRDHFFETDASQAQRARKAAKASNKYGRPLETRSKILAAIPDLTAAHGGSSLSIFIAESAGSVRRVRLNSSPSPLAEEGKEAAAAETTYRGPKAPVTCIALGGKDNKTIFAGSWDKDIWSWDVGSSQPRRKYSGGHSDFVKCVQCARIAGVDVLISGGADKKITVWDVETGRVLHTMQDTATTMLAVQSLALDPVSSTPDEIVFASASSDPHIRRWKATLDRWEQIPESFPADKPQKERLTIEEHHTSVYKLLFDTDGADVDLWTASADGTAKCLSRCRNFVADESYLHGDYVRAVQLTDQWIFTAGRDETIKVWNRATGKLHCSLEGHFEEITDLILLRDAQGHPEKLCSVSIDRTIRTWPIQQSGLDALIKEMNEAKNHPGQEEARPLSDNLLTAEEEAELAELMDD</sequence>
<dbReference type="Pfam" id="PF00400">
    <property type="entry name" value="WD40"/>
    <property type="match status" value="3"/>
</dbReference>
<keyword evidence="5" id="KW-1185">Reference proteome</keyword>
<protein>
    <submittedName>
        <fullName evidence="4">WD40 repeat-like-containing domain protein</fullName>
    </submittedName>
</protein>
<dbReference type="SMART" id="SM00320">
    <property type="entry name" value="WD40"/>
    <property type="match status" value="6"/>
</dbReference>
<dbReference type="InterPro" id="IPR020472">
    <property type="entry name" value="WD40_PAC1"/>
</dbReference>
<organism evidence="4 5">
    <name type="scientific">Moelleriella libera RCEF 2490</name>
    <dbReference type="NCBI Taxonomy" id="1081109"/>
    <lineage>
        <taxon>Eukaryota</taxon>
        <taxon>Fungi</taxon>
        <taxon>Dikarya</taxon>
        <taxon>Ascomycota</taxon>
        <taxon>Pezizomycotina</taxon>
        <taxon>Sordariomycetes</taxon>
        <taxon>Hypocreomycetidae</taxon>
        <taxon>Hypocreales</taxon>
        <taxon>Clavicipitaceae</taxon>
        <taxon>Moelleriella</taxon>
    </lineage>
</organism>
<evidence type="ECO:0000256" key="3">
    <source>
        <dbReference type="PROSITE-ProRule" id="PRU00221"/>
    </source>
</evidence>
<dbReference type="InterPro" id="IPR001680">
    <property type="entry name" value="WD40_rpt"/>
</dbReference>
<dbReference type="PANTHER" id="PTHR44129">
    <property type="entry name" value="WD REPEAT-CONTAINING PROTEIN POP1"/>
    <property type="match status" value="1"/>
</dbReference>
<dbReference type="PRINTS" id="PR00320">
    <property type="entry name" value="GPROTEINBRPT"/>
</dbReference>
<dbReference type="STRING" id="1081109.A0A166VJ56"/>
<feature type="repeat" description="WD" evidence="3">
    <location>
        <begin position="201"/>
        <end position="244"/>
    </location>
</feature>